<protein>
    <submittedName>
        <fullName evidence="2">Uncharacterized protein</fullName>
    </submittedName>
</protein>
<proteinExistence type="predicted"/>
<feature type="region of interest" description="Disordered" evidence="1">
    <location>
        <begin position="1"/>
        <end position="41"/>
    </location>
</feature>
<sequence length="41" mass="4351">MTTFSLPPPINTLDEAVDTNHASIGARTKPHAPPEVSPLRA</sequence>
<accession>A0A3P6EZB5</accession>
<gene>
    <name evidence="2" type="ORF">BOLC5T32895H</name>
</gene>
<dbReference type="AlphaFoldDB" id="A0A3P6EZB5"/>
<feature type="compositionally biased region" description="Pro residues" evidence="1">
    <location>
        <begin position="1"/>
        <end position="10"/>
    </location>
</feature>
<reference evidence="2" key="1">
    <citation type="submission" date="2018-11" db="EMBL/GenBank/DDBJ databases">
        <authorList>
            <consortium name="Genoscope - CEA"/>
            <person name="William W."/>
        </authorList>
    </citation>
    <scope>NUCLEOTIDE SEQUENCE</scope>
</reference>
<evidence type="ECO:0000256" key="1">
    <source>
        <dbReference type="SAM" id="MobiDB-lite"/>
    </source>
</evidence>
<name>A0A3P6EZB5_BRAOL</name>
<organism evidence="2">
    <name type="scientific">Brassica oleracea</name>
    <name type="common">Wild cabbage</name>
    <dbReference type="NCBI Taxonomy" id="3712"/>
    <lineage>
        <taxon>Eukaryota</taxon>
        <taxon>Viridiplantae</taxon>
        <taxon>Streptophyta</taxon>
        <taxon>Embryophyta</taxon>
        <taxon>Tracheophyta</taxon>
        <taxon>Spermatophyta</taxon>
        <taxon>Magnoliopsida</taxon>
        <taxon>eudicotyledons</taxon>
        <taxon>Gunneridae</taxon>
        <taxon>Pentapetalae</taxon>
        <taxon>rosids</taxon>
        <taxon>malvids</taxon>
        <taxon>Brassicales</taxon>
        <taxon>Brassicaceae</taxon>
        <taxon>Brassiceae</taxon>
        <taxon>Brassica</taxon>
    </lineage>
</organism>
<feature type="compositionally biased region" description="Pro residues" evidence="1">
    <location>
        <begin position="31"/>
        <end position="41"/>
    </location>
</feature>
<dbReference type="EMBL" id="LR031877">
    <property type="protein sequence ID" value="VDD45348.1"/>
    <property type="molecule type" value="Genomic_DNA"/>
</dbReference>
<evidence type="ECO:0000313" key="2">
    <source>
        <dbReference type="EMBL" id="VDD45348.1"/>
    </source>
</evidence>